<keyword evidence="1" id="KW-0732">Signal</keyword>
<dbReference type="AlphaFoldDB" id="A0A819WXP3"/>
<name>A0A819WXP3_9BILA</name>
<feature type="signal peptide" evidence="1">
    <location>
        <begin position="1"/>
        <end position="23"/>
    </location>
</feature>
<gene>
    <name evidence="2" type="ORF">JBS370_LOCUS33038</name>
</gene>
<comment type="caution">
    <text evidence="2">The sequence shown here is derived from an EMBL/GenBank/DDBJ whole genome shotgun (WGS) entry which is preliminary data.</text>
</comment>
<proteinExistence type="predicted"/>
<evidence type="ECO:0000256" key="1">
    <source>
        <dbReference type="SAM" id="SignalP"/>
    </source>
</evidence>
<evidence type="ECO:0000313" key="3">
    <source>
        <dbReference type="Proteomes" id="UP000663836"/>
    </source>
</evidence>
<accession>A0A819WXP3</accession>
<dbReference type="Proteomes" id="UP000663836">
    <property type="component" value="Unassembled WGS sequence"/>
</dbReference>
<reference evidence="2" key="1">
    <citation type="submission" date="2021-02" db="EMBL/GenBank/DDBJ databases">
        <authorList>
            <person name="Nowell W R."/>
        </authorList>
    </citation>
    <scope>NUCLEOTIDE SEQUENCE</scope>
</reference>
<dbReference type="EMBL" id="CAJOBD010009217">
    <property type="protein sequence ID" value="CAF4130536.1"/>
    <property type="molecule type" value="Genomic_DNA"/>
</dbReference>
<organism evidence="2 3">
    <name type="scientific">Rotaria sordida</name>
    <dbReference type="NCBI Taxonomy" id="392033"/>
    <lineage>
        <taxon>Eukaryota</taxon>
        <taxon>Metazoa</taxon>
        <taxon>Spiralia</taxon>
        <taxon>Gnathifera</taxon>
        <taxon>Rotifera</taxon>
        <taxon>Eurotatoria</taxon>
        <taxon>Bdelloidea</taxon>
        <taxon>Philodinida</taxon>
        <taxon>Philodinidae</taxon>
        <taxon>Rotaria</taxon>
    </lineage>
</organism>
<evidence type="ECO:0000313" key="2">
    <source>
        <dbReference type="EMBL" id="CAF4130536.1"/>
    </source>
</evidence>
<sequence length="136" mass="14529">MKAKLSLPVLPSCLLFLAEHCHAIKEKKSQQAGNKRGCLSLGAVCNSHTDCCGHDDPESGHCILCTGILPGLFGVGSRTCGCSKFSVAGSRDTGTLTDICDGKDRSGSRVCRTRVAPPGHMYYRGDNYYYGRGKKA</sequence>
<protein>
    <submittedName>
        <fullName evidence="2">Uncharacterized protein</fullName>
    </submittedName>
</protein>
<feature type="chain" id="PRO_5032760792" evidence="1">
    <location>
        <begin position="24"/>
        <end position="136"/>
    </location>
</feature>